<gene>
    <name evidence="1" type="ORF">EIB73_00290</name>
</gene>
<reference evidence="2" key="1">
    <citation type="submission" date="2018-11" db="EMBL/GenBank/DDBJ databases">
        <title>Proposal to divide the Flavobacteriaceae and reorganize its genera based on Amino Acid Identity values calculated from whole genome sequences.</title>
        <authorList>
            <person name="Nicholson A.C."/>
            <person name="Gulvik C.A."/>
            <person name="Whitney A.M."/>
            <person name="Humrighouse B.W."/>
            <person name="Bell M."/>
            <person name="Holmes B."/>
            <person name="Steigerwalt A.G."/>
            <person name="Villarma A."/>
            <person name="Sheth M."/>
            <person name="Batra D."/>
            <person name="Pryor J."/>
            <person name="Bernardet J.-F."/>
            <person name="Hugo C."/>
            <person name="Kampfer P."/>
            <person name="Newman J.D."/>
            <person name="McQuiston J.R."/>
        </authorList>
    </citation>
    <scope>NUCLEOTIDE SEQUENCE [LARGE SCALE GENOMIC DNA]</scope>
    <source>
        <strain evidence="2">G0081</strain>
    </source>
</reference>
<evidence type="ECO:0000313" key="2">
    <source>
        <dbReference type="Proteomes" id="UP000270185"/>
    </source>
</evidence>
<dbReference type="EMBL" id="CP034159">
    <property type="protein sequence ID" value="AZI31703.1"/>
    <property type="molecule type" value="Genomic_DNA"/>
</dbReference>
<dbReference type="KEGG" id="ccas:EIB73_00290"/>
<accession>A0A3G8XH12</accession>
<dbReference type="RefSeq" id="WP_125021516.1">
    <property type="nucleotide sequence ID" value="NZ_CP034159.1"/>
</dbReference>
<dbReference type="OrthoDB" id="1158981at2"/>
<proteinExistence type="predicted"/>
<evidence type="ECO:0000313" key="1">
    <source>
        <dbReference type="EMBL" id="AZI31703.1"/>
    </source>
</evidence>
<organism evidence="1 2">
    <name type="scientific">Kaistella carnis</name>
    <dbReference type="NCBI Taxonomy" id="1241979"/>
    <lineage>
        <taxon>Bacteria</taxon>
        <taxon>Pseudomonadati</taxon>
        <taxon>Bacteroidota</taxon>
        <taxon>Flavobacteriia</taxon>
        <taxon>Flavobacteriales</taxon>
        <taxon>Weeksellaceae</taxon>
        <taxon>Chryseobacterium group</taxon>
        <taxon>Kaistella</taxon>
    </lineage>
</organism>
<name>A0A3G8XH12_9FLAO</name>
<dbReference type="Proteomes" id="UP000270185">
    <property type="component" value="Chromosome"/>
</dbReference>
<keyword evidence="2" id="KW-1185">Reference proteome</keyword>
<dbReference type="AlphaFoldDB" id="A0A3G8XH12"/>
<sequence length="198" mass="22789">MEIRYTSINDVYGTYIFNFEDNISGIKKINDFAVENIKSSKNVSDSINTVISKMSKEEAQDYVLNQSLPTMATNVIFYKALDDLEGQPDQKDVLIEYVLDENTFGIKNINIPNNELERDIVFKERNNSNESLSLVSKLNKISLSDLKLILKKVEQLGFQKRSENFQYQIKNDSGKLLFNIEYEKMGKYISLKFPPANS</sequence>
<protein>
    <submittedName>
        <fullName evidence="1">Uncharacterized protein</fullName>
    </submittedName>
</protein>